<dbReference type="InterPro" id="IPR050319">
    <property type="entry name" value="ABC_transp_ATP-bind"/>
</dbReference>
<dbReference type="InterPro" id="IPR003439">
    <property type="entry name" value="ABC_transporter-like_ATP-bd"/>
</dbReference>
<accession>A0A1E7Z643</accession>
<name>A0A1E7Z643_9ALTE</name>
<dbReference type="STRING" id="1656094.BFC18_19260"/>
<keyword evidence="1" id="KW-0813">Transport</keyword>
<gene>
    <name evidence="5" type="ORF">BFC18_19260</name>
</gene>
<dbReference type="GO" id="GO:0005524">
    <property type="term" value="F:ATP binding"/>
    <property type="evidence" value="ECO:0007669"/>
    <property type="project" value="UniProtKB-KW"/>
</dbReference>
<dbReference type="PROSITE" id="PS50893">
    <property type="entry name" value="ABC_TRANSPORTER_2"/>
    <property type="match status" value="1"/>
</dbReference>
<reference evidence="5 6" key="1">
    <citation type="submission" date="2016-08" db="EMBL/GenBank/DDBJ databases">
        <authorList>
            <person name="Seilhamer J.J."/>
        </authorList>
    </citation>
    <scope>NUCLEOTIDE SEQUENCE [LARGE SCALE GENOMIC DNA]</scope>
    <source>
        <strain evidence="5 6">KCTC 42603</strain>
    </source>
</reference>
<dbReference type="PANTHER" id="PTHR43776">
    <property type="entry name" value="TRANSPORT ATP-BINDING PROTEIN"/>
    <property type="match status" value="1"/>
</dbReference>
<keyword evidence="6" id="KW-1185">Reference proteome</keyword>
<dbReference type="SMART" id="SM00382">
    <property type="entry name" value="AAA"/>
    <property type="match status" value="1"/>
</dbReference>
<dbReference type="CDD" id="cd03257">
    <property type="entry name" value="ABC_NikE_OppD_transporters"/>
    <property type="match status" value="1"/>
</dbReference>
<evidence type="ECO:0000256" key="1">
    <source>
        <dbReference type="ARBA" id="ARBA00022448"/>
    </source>
</evidence>
<dbReference type="Pfam" id="PF00005">
    <property type="entry name" value="ABC_tran"/>
    <property type="match status" value="1"/>
</dbReference>
<keyword evidence="3 5" id="KW-0067">ATP-binding</keyword>
<dbReference type="RefSeq" id="WP_070126994.1">
    <property type="nucleotide sequence ID" value="NZ_MDHN01000041.1"/>
</dbReference>
<evidence type="ECO:0000313" key="5">
    <source>
        <dbReference type="EMBL" id="OFC68891.1"/>
    </source>
</evidence>
<proteinExistence type="predicted"/>
<dbReference type="PANTHER" id="PTHR43776:SF6">
    <property type="entry name" value="DIPEPTIDE TRANSPORT ATP-BINDING PROTEIN DPPF"/>
    <property type="match status" value="1"/>
</dbReference>
<protein>
    <submittedName>
        <fullName evidence="5">Peptide ABC transporter ATP-binding protein</fullName>
    </submittedName>
</protein>
<dbReference type="EMBL" id="MDHN01000041">
    <property type="protein sequence ID" value="OFC68891.1"/>
    <property type="molecule type" value="Genomic_DNA"/>
</dbReference>
<feature type="domain" description="ABC transporter" evidence="4">
    <location>
        <begin position="5"/>
        <end position="255"/>
    </location>
</feature>
<evidence type="ECO:0000256" key="2">
    <source>
        <dbReference type="ARBA" id="ARBA00022741"/>
    </source>
</evidence>
<dbReference type="AlphaFoldDB" id="A0A1E7Z643"/>
<dbReference type="GO" id="GO:0016887">
    <property type="term" value="F:ATP hydrolysis activity"/>
    <property type="evidence" value="ECO:0007669"/>
    <property type="project" value="InterPro"/>
</dbReference>
<sequence length="271" mass="30501">MSELMHVSGLTFRHSDQKRWLKKPEVFALGPIELTVKRGETIAIIGENRAGKSLLAKLLVGAIPADEGEIFLSNVMYNAAKKKSTKSYNSSNDIRMIFQHSSEAMNPGIPVGRILDEPLKLNTELSESERKTLIEDILVKVGLLRDHYYFYRHMLSDGQQQRVAIARAMVLQPKILVADEPFAALDPSVRSQTVNLILKLQKELGLSFIFISHNLGIVRHIADRIIVMDGGQIVETGKTETIFRWPQHEMTKKLILAYQSLVPQQTLATSE</sequence>
<dbReference type="Proteomes" id="UP000175691">
    <property type="component" value="Unassembled WGS sequence"/>
</dbReference>
<dbReference type="OrthoDB" id="9784450at2"/>
<evidence type="ECO:0000259" key="4">
    <source>
        <dbReference type="PROSITE" id="PS50893"/>
    </source>
</evidence>
<evidence type="ECO:0000256" key="3">
    <source>
        <dbReference type="ARBA" id="ARBA00022840"/>
    </source>
</evidence>
<dbReference type="InterPro" id="IPR027417">
    <property type="entry name" value="P-loop_NTPase"/>
</dbReference>
<keyword evidence="2" id="KW-0547">Nucleotide-binding</keyword>
<dbReference type="GO" id="GO:0055085">
    <property type="term" value="P:transmembrane transport"/>
    <property type="evidence" value="ECO:0007669"/>
    <property type="project" value="UniProtKB-ARBA"/>
</dbReference>
<evidence type="ECO:0000313" key="6">
    <source>
        <dbReference type="Proteomes" id="UP000175691"/>
    </source>
</evidence>
<comment type="caution">
    <text evidence="5">The sequence shown here is derived from an EMBL/GenBank/DDBJ whole genome shotgun (WGS) entry which is preliminary data.</text>
</comment>
<dbReference type="SUPFAM" id="SSF52540">
    <property type="entry name" value="P-loop containing nucleoside triphosphate hydrolases"/>
    <property type="match status" value="1"/>
</dbReference>
<dbReference type="Gene3D" id="3.40.50.300">
    <property type="entry name" value="P-loop containing nucleotide triphosphate hydrolases"/>
    <property type="match status" value="1"/>
</dbReference>
<dbReference type="InterPro" id="IPR003593">
    <property type="entry name" value="AAA+_ATPase"/>
</dbReference>
<organism evidence="5 6">
    <name type="scientific">Alteromonas confluentis</name>
    <dbReference type="NCBI Taxonomy" id="1656094"/>
    <lineage>
        <taxon>Bacteria</taxon>
        <taxon>Pseudomonadati</taxon>
        <taxon>Pseudomonadota</taxon>
        <taxon>Gammaproteobacteria</taxon>
        <taxon>Alteromonadales</taxon>
        <taxon>Alteromonadaceae</taxon>
        <taxon>Alteromonas/Salinimonas group</taxon>
        <taxon>Alteromonas</taxon>
    </lineage>
</organism>